<accession>A0ABN9P837</accession>
<organism evidence="2 3">
    <name type="scientific">Prorocentrum cordatum</name>
    <dbReference type="NCBI Taxonomy" id="2364126"/>
    <lineage>
        <taxon>Eukaryota</taxon>
        <taxon>Sar</taxon>
        <taxon>Alveolata</taxon>
        <taxon>Dinophyceae</taxon>
        <taxon>Prorocentrales</taxon>
        <taxon>Prorocentraceae</taxon>
        <taxon>Prorocentrum</taxon>
    </lineage>
</organism>
<gene>
    <name evidence="2" type="ORF">PCOR1329_LOCUS32</name>
</gene>
<reference evidence="2" key="1">
    <citation type="submission" date="2023-10" db="EMBL/GenBank/DDBJ databases">
        <authorList>
            <person name="Chen Y."/>
            <person name="Shah S."/>
            <person name="Dougan E. K."/>
            <person name="Thang M."/>
            <person name="Chan C."/>
        </authorList>
    </citation>
    <scope>NUCLEOTIDE SEQUENCE [LARGE SCALE GENOMIC DNA]</scope>
</reference>
<evidence type="ECO:0000256" key="1">
    <source>
        <dbReference type="SAM" id="MobiDB-lite"/>
    </source>
</evidence>
<dbReference type="EMBL" id="CAUYUJ010000001">
    <property type="protein sequence ID" value="CAK0788061.1"/>
    <property type="molecule type" value="Genomic_DNA"/>
</dbReference>
<evidence type="ECO:0000313" key="2">
    <source>
        <dbReference type="EMBL" id="CAK0788061.1"/>
    </source>
</evidence>
<feature type="region of interest" description="Disordered" evidence="1">
    <location>
        <begin position="154"/>
        <end position="199"/>
    </location>
</feature>
<feature type="compositionally biased region" description="Low complexity" evidence="1">
    <location>
        <begin position="172"/>
        <end position="185"/>
    </location>
</feature>
<dbReference type="Proteomes" id="UP001189429">
    <property type="component" value="Unassembled WGS sequence"/>
</dbReference>
<keyword evidence="3" id="KW-1185">Reference proteome</keyword>
<proteinExistence type="predicted"/>
<sequence length="199" mass="21012">MPLAAGQHAPEQPLAYHQACPLCASLAGCFQNLMWYCVAMEADPEAVQATWGPPRGEFLLWALRDAPDVDELAAKVGGWLLSAKRGQQPDALLGAQVQRLSVEAAMSAMQDLAEEGFRYEVTGPSLEATRASEILCHEGAAGCARELRQQPAGEALAAAPQQAMGCNGSSHAEAPAQPHAPAQQKPARRDPAATARHPS</sequence>
<evidence type="ECO:0000313" key="3">
    <source>
        <dbReference type="Proteomes" id="UP001189429"/>
    </source>
</evidence>
<protein>
    <submittedName>
        <fullName evidence="2">Uncharacterized protein</fullName>
    </submittedName>
</protein>
<name>A0ABN9P837_9DINO</name>
<comment type="caution">
    <text evidence="2">The sequence shown here is derived from an EMBL/GenBank/DDBJ whole genome shotgun (WGS) entry which is preliminary data.</text>
</comment>
<feature type="compositionally biased region" description="Low complexity" evidence="1">
    <location>
        <begin position="154"/>
        <end position="163"/>
    </location>
</feature>